<comment type="similarity">
    <text evidence="4 15">Belongs to the peptidase M1 family.</text>
</comment>
<dbReference type="InterPro" id="IPR045357">
    <property type="entry name" value="Aminopeptidase_N-like_N"/>
</dbReference>
<name>A0A7M7RHK6_STRPU</name>
<dbReference type="Gene3D" id="1.10.390.10">
    <property type="entry name" value="Neutral Protease Domain 2"/>
    <property type="match status" value="1"/>
</dbReference>
<dbReference type="NCBIfam" id="TIGR02411">
    <property type="entry name" value="leuko_A4_hydro"/>
    <property type="match status" value="1"/>
</dbReference>
<dbReference type="PANTHER" id="PTHR45726:SF3">
    <property type="entry name" value="LEUKOTRIENE A-4 HYDROLASE"/>
    <property type="match status" value="1"/>
</dbReference>
<dbReference type="SUPFAM" id="SSF48371">
    <property type="entry name" value="ARM repeat"/>
    <property type="match status" value="1"/>
</dbReference>
<protein>
    <recommendedName>
        <fullName evidence="15">Leukotriene A(4) hydrolase</fullName>
        <shortName evidence="15">LTA-4 hydrolase</shortName>
        <ecNumber evidence="15">3.3.2.6</ecNumber>
    </recommendedName>
</protein>
<keyword evidence="11" id="KW-0539">Nucleus</keyword>
<feature type="binding site" evidence="14">
    <location>
        <position position="323"/>
    </location>
    <ligand>
        <name>Zn(2+)</name>
        <dbReference type="ChEBI" id="CHEBI:29105"/>
        <note>catalytic</note>
    </ligand>
</feature>
<evidence type="ECO:0000259" key="16">
    <source>
        <dbReference type="SMART" id="SM01263"/>
    </source>
</evidence>
<dbReference type="GO" id="GO:0004301">
    <property type="term" value="F:epoxide hydrolase activity"/>
    <property type="evidence" value="ECO:0000318"/>
    <property type="project" value="GO_Central"/>
</dbReference>
<dbReference type="CDD" id="cd09599">
    <property type="entry name" value="M1_LTA4H"/>
    <property type="match status" value="1"/>
</dbReference>
<dbReference type="Gene3D" id="3.30.2010.30">
    <property type="match status" value="1"/>
</dbReference>
<dbReference type="InterPro" id="IPR049980">
    <property type="entry name" value="LTA4H_cat"/>
</dbReference>
<dbReference type="Pfam" id="PF09127">
    <property type="entry name" value="Leuk-A4-hydro_C"/>
    <property type="match status" value="1"/>
</dbReference>
<evidence type="ECO:0000256" key="12">
    <source>
        <dbReference type="PIRSR" id="PIRSR612777-1"/>
    </source>
</evidence>
<dbReference type="EnsemblMetazoa" id="XM_792072">
    <property type="protein sequence ID" value="XP_797165"/>
    <property type="gene ID" value="LOC592555"/>
</dbReference>
<comment type="cofactor">
    <cofactor evidence="14 15">
        <name>Zn(2+)</name>
        <dbReference type="ChEBI" id="CHEBI:29105"/>
    </cofactor>
    <text evidence="14 15">Binds 1 zinc ion per subunit.</text>
</comment>
<keyword evidence="6 15" id="KW-0645">Protease</keyword>
<comment type="subcellular location">
    <subcellularLocation>
        <location evidence="2 15">Cytoplasm</location>
    </subcellularLocation>
    <subcellularLocation>
        <location evidence="1">Nucleus</location>
    </subcellularLocation>
</comment>
<dbReference type="SMART" id="SM01263">
    <property type="entry name" value="Leuk-A4-hydro_C"/>
    <property type="match status" value="1"/>
</dbReference>
<keyword evidence="9 14" id="KW-0862">Zinc</keyword>
<keyword evidence="5 15" id="KW-0963">Cytoplasm</keyword>
<evidence type="ECO:0000256" key="14">
    <source>
        <dbReference type="PIRSR" id="PIRSR612777-3"/>
    </source>
</evidence>
<dbReference type="GO" id="GO:0005829">
    <property type="term" value="C:cytosol"/>
    <property type="evidence" value="ECO:0000318"/>
    <property type="project" value="GO_Central"/>
</dbReference>
<evidence type="ECO:0000313" key="17">
    <source>
        <dbReference type="EnsemblMetazoa" id="XP_797165"/>
    </source>
</evidence>
<keyword evidence="8 15" id="KW-0378">Hydrolase</keyword>
<dbReference type="InterPro" id="IPR038502">
    <property type="entry name" value="M1_LTA-4_hydro/amino_C_sf"/>
</dbReference>
<evidence type="ECO:0000256" key="8">
    <source>
        <dbReference type="ARBA" id="ARBA00022801"/>
    </source>
</evidence>
<dbReference type="GO" id="GO:0008237">
    <property type="term" value="F:metallopeptidase activity"/>
    <property type="evidence" value="ECO:0007669"/>
    <property type="project" value="UniProtKB-KW"/>
</dbReference>
<dbReference type="Gene3D" id="2.60.40.1730">
    <property type="entry name" value="tricorn interacting facor f3 domain"/>
    <property type="match status" value="1"/>
</dbReference>
<keyword evidence="7 14" id="KW-0479">Metal-binding</keyword>
<evidence type="ECO:0000256" key="7">
    <source>
        <dbReference type="ARBA" id="ARBA00022723"/>
    </source>
</evidence>
<dbReference type="InterPro" id="IPR042097">
    <property type="entry name" value="Aminopeptidase_N-like_N_sf"/>
</dbReference>
<feature type="domain" description="Peptidase M1 leukotriene A4 hydrolase/aminopeptidase C-terminal" evidence="16">
    <location>
        <begin position="470"/>
        <end position="614"/>
    </location>
</feature>
<dbReference type="FunFam" id="1.10.390.10:FF:000009">
    <property type="entry name" value="Leukotriene A(4) hydrolase"/>
    <property type="match status" value="1"/>
</dbReference>
<dbReference type="GeneID" id="592555"/>
<organism evidence="17 18">
    <name type="scientific">Strongylocentrotus purpuratus</name>
    <name type="common">Purple sea urchin</name>
    <dbReference type="NCBI Taxonomy" id="7668"/>
    <lineage>
        <taxon>Eukaryota</taxon>
        <taxon>Metazoa</taxon>
        <taxon>Echinodermata</taxon>
        <taxon>Eleutherozoa</taxon>
        <taxon>Echinozoa</taxon>
        <taxon>Echinoidea</taxon>
        <taxon>Euechinoidea</taxon>
        <taxon>Echinacea</taxon>
        <taxon>Camarodonta</taxon>
        <taxon>Echinidea</taxon>
        <taxon>Strongylocentrotidae</taxon>
        <taxon>Strongylocentrotus</taxon>
    </lineage>
</organism>
<evidence type="ECO:0000256" key="4">
    <source>
        <dbReference type="ARBA" id="ARBA00010136"/>
    </source>
</evidence>
<evidence type="ECO:0000256" key="13">
    <source>
        <dbReference type="PIRSR" id="PIRSR612777-2"/>
    </source>
</evidence>
<keyword evidence="18" id="KW-1185">Reference proteome</keyword>
<dbReference type="SUPFAM" id="SSF55486">
    <property type="entry name" value="Metalloproteases ('zincins'), catalytic domain"/>
    <property type="match status" value="1"/>
</dbReference>
<evidence type="ECO:0000256" key="11">
    <source>
        <dbReference type="ARBA" id="ARBA00023242"/>
    </source>
</evidence>
<dbReference type="KEGG" id="spu:592555"/>
<feature type="active site" description="Proton donor" evidence="12">
    <location>
        <position position="389"/>
    </location>
</feature>
<dbReference type="Gene3D" id="1.25.40.320">
    <property type="entry name" value="Peptidase M1, leukotriene A4 hydrolase/aminopeptidase C-terminal domain"/>
    <property type="match status" value="1"/>
</dbReference>
<dbReference type="InterPro" id="IPR001930">
    <property type="entry name" value="Peptidase_M1"/>
</dbReference>
<comment type="catalytic activity">
    <reaction evidence="15">
        <text>leukotriene A4 + H2O = leukotriene B4</text>
        <dbReference type="Rhea" id="RHEA:22324"/>
        <dbReference type="ChEBI" id="CHEBI:15377"/>
        <dbReference type="ChEBI" id="CHEBI:57461"/>
        <dbReference type="ChEBI" id="CHEBI:57463"/>
        <dbReference type="EC" id="3.3.2.6"/>
    </reaction>
</comment>
<dbReference type="GO" id="GO:0006508">
    <property type="term" value="P:proteolysis"/>
    <property type="evidence" value="ECO:0007669"/>
    <property type="project" value="UniProtKB-KW"/>
</dbReference>
<evidence type="ECO:0000256" key="3">
    <source>
        <dbReference type="ARBA" id="ARBA00004716"/>
    </source>
</evidence>
<dbReference type="InterPro" id="IPR034015">
    <property type="entry name" value="M1_LTA4H"/>
</dbReference>
<evidence type="ECO:0000256" key="15">
    <source>
        <dbReference type="RuleBase" id="RU361141"/>
    </source>
</evidence>
<accession>A0A7M7RHK6</accession>
<dbReference type="InParanoid" id="A0A7M7RHK6"/>
<dbReference type="Pfam" id="PF17900">
    <property type="entry name" value="Peptidase_M1_N"/>
    <property type="match status" value="1"/>
</dbReference>
<reference evidence="17" key="2">
    <citation type="submission" date="2021-01" db="UniProtKB">
        <authorList>
            <consortium name="EnsemblMetazoa"/>
        </authorList>
    </citation>
    <scope>IDENTIFICATION</scope>
</reference>
<dbReference type="GO" id="GO:0004463">
    <property type="term" value="F:leukotriene-A4 hydrolase activity"/>
    <property type="evidence" value="ECO:0000318"/>
    <property type="project" value="GO_Central"/>
</dbReference>
<feature type="binding site" evidence="14">
    <location>
        <position position="304"/>
    </location>
    <ligand>
        <name>Zn(2+)</name>
        <dbReference type="ChEBI" id="CHEBI:29105"/>
        <note>catalytic</note>
    </ligand>
</feature>
<keyword evidence="15" id="KW-0434">Leukotriene biosynthesis</keyword>
<feature type="binding site" evidence="14">
    <location>
        <position position="300"/>
    </location>
    <ligand>
        <name>Zn(2+)</name>
        <dbReference type="ChEBI" id="CHEBI:29105"/>
        <note>catalytic</note>
    </ligand>
</feature>
<evidence type="ECO:0000256" key="1">
    <source>
        <dbReference type="ARBA" id="ARBA00004123"/>
    </source>
</evidence>
<dbReference type="FunFam" id="1.25.40.320:FF:000001">
    <property type="entry name" value="Leukotriene A(4) hydrolase"/>
    <property type="match status" value="1"/>
</dbReference>
<dbReference type="OMA" id="CTALQWM"/>
<evidence type="ECO:0000256" key="10">
    <source>
        <dbReference type="ARBA" id="ARBA00023049"/>
    </source>
</evidence>
<dbReference type="OrthoDB" id="79562at2759"/>
<keyword evidence="10 15" id="KW-0482">Metalloprotease</keyword>
<dbReference type="PRINTS" id="PR00756">
    <property type="entry name" value="ALADIPTASE"/>
</dbReference>
<evidence type="ECO:0000256" key="9">
    <source>
        <dbReference type="ARBA" id="ARBA00022833"/>
    </source>
</evidence>
<reference evidence="18" key="1">
    <citation type="submission" date="2015-02" db="EMBL/GenBank/DDBJ databases">
        <title>Genome sequencing for Strongylocentrotus purpuratus.</title>
        <authorList>
            <person name="Murali S."/>
            <person name="Liu Y."/>
            <person name="Vee V."/>
            <person name="English A."/>
            <person name="Wang M."/>
            <person name="Skinner E."/>
            <person name="Han Y."/>
            <person name="Muzny D.M."/>
            <person name="Worley K.C."/>
            <person name="Gibbs R.A."/>
        </authorList>
    </citation>
    <scope>NUCLEOTIDE SEQUENCE</scope>
</reference>
<dbReference type="UniPathway" id="UPA00878"/>
<feature type="binding site" evidence="13">
    <location>
        <begin position="570"/>
        <end position="572"/>
    </location>
    <ligand>
        <name>a peptide</name>
        <dbReference type="ChEBI" id="CHEBI:60466"/>
    </ligand>
</feature>
<dbReference type="CTD" id="4048"/>
<feature type="active site" description="Proton acceptor" evidence="12">
    <location>
        <position position="301"/>
    </location>
</feature>
<evidence type="ECO:0000256" key="5">
    <source>
        <dbReference type="ARBA" id="ARBA00022490"/>
    </source>
</evidence>
<dbReference type="InterPro" id="IPR014782">
    <property type="entry name" value="Peptidase_M1_dom"/>
</dbReference>
<dbReference type="GO" id="GO:0019370">
    <property type="term" value="P:leukotriene biosynthetic process"/>
    <property type="evidence" value="ECO:0000318"/>
    <property type="project" value="GO_Central"/>
</dbReference>
<dbReference type="EC" id="3.3.2.6" evidence="15"/>
<dbReference type="Proteomes" id="UP000007110">
    <property type="component" value="Unassembled WGS sequence"/>
</dbReference>
<dbReference type="FunFam" id="3.30.2010.30:FF:000001">
    <property type="entry name" value="Leukotriene A(4) hydrolase"/>
    <property type="match status" value="1"/>
</dbReference>
<dbReference type="PANTHER" id="PTHR45726">
    <property type="entry name" value="LEUKOTRIENE A-4 HYDROLASE"/>
    <property type="match status" value="1"/>
</dbReference>
<feature type="binding site" evidence="13">
    <location>
        <begin position="139"/>
        <end position="141"/>
    </location>
    <ligand>
        <name>a peptide</name>
        <dbReference type="ChEBI" id="CHEBI:60466"/>
    </ligand>
</feature>
<dbReference type="InterPro" id="IPR015211">
    <property type="entry name" value="Peptidase_M1_C"/>
</dbReference>
<dbReference type="FunFam" id="2.60.40.1730:FF:000004">
    <property type="entry name" value="Leukotriene A(4) hydrolase"/>
    <property type="match status" value="1"/>
</dbReference>
<dbReference type="InterPro" id="IPR027268">
    <property type="entry name" value="Peptidase_M4/M1_CTD_sf"/>
</dbReference>
<evidence type="ECO:0000313" key="18">
    <source>
        <dbReference type="Proteomes" id="UP000007110"/>
    </source>
</evidence>
<dbReference type="Pfam" id="PF01433">
    <property type="entry name" value="Peptidase_M1"/>
    <property type="match status" value="1"/>
</dbReference>
<dbReference type="GO" id="GO:0008270">
    <property type="term" value="F:zinc ion binding"/>
    <property type="evidence" value="ECO:0007669"/>
    <property type="project" value="InterPro"/>
</dbReference>
<dbReference type="GO" id="GO:0005634">
    <property type="term" value="C:nucleus"/>
    <property type="evidence" value="ECO:0000318"/>
    <property type="project" value="GO_Central"/>
</dbReference>
<dbReference type="RefSeq" id="XP_797165.4">
    <property type="nucleotide sequence ID" value="XM_792072.5"/>
</dbReference>
<comment type="pathway">
    <text evidence="3 15">Lipid metabolism; leukotriene B4 biosynthesis.</text>
</comment>
<dbReference type="GO" id="GO:0004177">
    <property type="term" value="F:aminopeptidase activity"/>
    <property type="evidence" value="ECO:0000318"/>
    <property type="project" value="GO_Central"/>
</dbReference>
<dbReference type="InterPro" id="IPR016024">
    <property type="entry name" value="ARM-type_fold"/>
</dbReference>
<dbReference type="SUPFAM" id="SSF63737">
    <property type="entry name" value="Leukotriene A4 hydrolase N-terminal domain"/>
    <property type="match status" value="1"/>
</dbReference>
<dbReference type="AlphaFoldDB" id="A0A7M7RHK6"/>
<proteinExistence type="inferred from homology"/>
<dbReference type="InterPro" id="IPR012777">
    <property type="entry name" value="LTA4H"/>
</dbReference>
<evidence type="ECO:0000256" key="2">
    <source>
        <dbReference type="ARBA" id="ARBA00004496"/>
    </source>
</evidence>
<evidence type="ECO:0000256" key="6">
    <source>
        <dbReference type="ARBA" id="ARBA00022670"/>
    </source>
</evidence>
<feature type="binding site" evidence="13">
    <location>
        <begin position="271"/>
        <end position="276"/>
    </location>
    <ligand>
        <name>a peptide</name>
        <dbReference type="ChEBI" id="CHEBI:60466"/>
    </ligand>
</feature>
<dbReference type="GO" id="GO:0043171">
    <property type="term" value="P:peptide catabolic process"/>
    <property type="evidence" value="ECO:0000318"/>
    <property type="project" value="GO_Central"/>
</dbReference>
<sequence length="617" mass="69145">MADKRKDPNSLSNISSIITRHISIIWNIDFTEKIFSGDVKLSLETLQDGVANLVLDTSSGLCVSEVTDDATGEKLTFEVKEPTGALGSPLSIRLPSSAQLKGSKLCININYKTSSSASAIGWLDPSQTAGKQFPYLYSQCQAIHARSLLPCQDSPSVKATYDAKVTVPRDLVCLMSAVRAGEEPCESDSSLKTYAFTQTVPMPSYLIAIVVGALESRQIGPRSRVWSEKEFVDRAAYEFSETETMLATAEALLGPYVWGQYDLLILPPSFPYGGMENPCLTFVTPTLLAGDRSLANVVAHEISHSWTGNLVTNCSWEHFWLNEGFTVFAERKIIGRMNSEKHRQFAFIGGWKDLYNSVTKYGEGHEFTRLLPPLEGGIDPDDAFSSVPYEKGSSFLFYLETLVGIDEFEGYLKAYIDKFKYTSLTTQDWKDFLLEYFHEKAAAGVFDCVEWDKWFFAPGMPPVRPQYDTSLVDHCTKLCERCSQAGEGDFENFSSSDLESMSPAQKMEFLAQLLLKPALTTNRIQEMQRVYDMDKYTNAEIRFRWLRLRIKAGDESAIDGALNMATEAGRMKFTRVLFRDLYAFLPARQKAVDTFLAERHNMHPITAKTVAKDLEVA</sequence>